<protein>
    <submittedName>
        <fullName evidence="2">Uncharacterized protein</fullName>
    </submittedName>
</protein>
<gene>
    <name evidence="2" type="ORF">Bca52824_022623</name>
</gene>
<evidence type="ECO:0000313" key="3">
    <source>
        <dbReference type="Proteomes" id="UP000886595"/>
    </source>
</evidence>
<keyword evidence="3" id="KW-1185">Reference proteome</keyword>
<name>A0A8X7VGW2_BRACI</name>
<dbReference type="OrthoDB" id="1931260at2759"/>
<dbReference type="Proteomes" id="UP000886595">
    <property type="component" value="Unassembled WGS sequence"/>
</dbReference>
<sequence>MEVLLAGRLTGNNSMEHTSPCSDACSVDKENTSGNRVELSVERQHMKKNAGFNLLGTEPFQLKKESSALDSNLYGHNLDCDGQAVSETEKGTVVSESTETNCEASSVGPFPNFKDWFRESEEEHLSSCQIVLEGKEASREMDVLTRNERADTDETGSSDVEQNTKHVKLLLPDGG</sequence>
<evidence type="ECO:0000256" key="1">
    <source>
        <dbReference type="SAM" id="MobiDB-lite"/>
    </source>
</evidence>
<evidence type="ECO:0000313" key="2">
    <source>
        <dbReference type="EMBL" id="KAG2311066.1"/>
    </source>
</evidence>
<feature type="compositionally biased region" description="Basic and acidic residues" evidence="1">
    <location>
        <begin position="139"/>
        <end position="152"/>
    </location>
</feature>
<dbReference type="AlphaFoldDB" id="A0A8X7VGW2"/>
<reference evidence="2 3" key="1">
    <citation type="submission" date="2020-02" db="EMBL/GenBank/DDBJ databases">
        <authorList>
            <person name="Ma Q."/>
            <person name="Huang Y."/>
            <person name="Song X."/>
            <person name="Pei D."/>
        </authorList>
    </citation>
    <scope>NUCLEOTIDE SEQUENCE [LARGE SCALE GENOMIC DNA]</scope>
    <source>
        <strain evidence="2">Sxm20200214</strain>
        <tissue evidence="2">Leaf</tissue>
    </source>
</reference>
<feature type="region of interest" description="Disordered" evidence="1">
    <location>
        <begin position="139"/>
        <end position="175"/>
    </location>
</feature>
<proteinExistence type="predicted"/>
<comment type="caution">
    <text evidence="2">The sequence shown here is derived from an EMBL/GenBank/DDBJ whole genome shotgun (WGS) entry which is preliminary data.</text>
</comment>
<dbReference type="EMBL" id="JAAMPC010000005">
    <property type="protein sequence ID" value="KAG2311066.1"/>
    <property type="molecule type" value="Genomic_DNA"/>
</dbReference>
<accession>A0A8X7VGW2</accession>
<organism evidence="2 3">
    <name type="scientific">Brassica carinata</name>
    <name type="common">Ethiopian mustard</name>
    <name type="synonym">Abyssinian cabbage</name>
    <dbReference type="NCBI Taxonomy" id="52824"/>
    <lineage>
        <taxon>Eukaryota</taxon>
        <taxon>Viridiplantae</taxon>
        <taxon>Streptophyta</taxon>
        <taxon>Embryophyta</taxon>
        <taxon>Tracheophyta</taxon>
        <taxon>Spermatophyta</taxon>
        <taxon>Magnoliopsida</taxon>
        <taxon>eudicotyledons</taxon>
        <taxon>Gunneridae</taxon>
        <taxon>Pentapetalae</taxon>
        <taxon>rosids</taxon>
        <taxon>malvids</taxon>
        <taxon>Brassicales</taxon>
        <taxon>Brassicaceae</taxon>
        <taxon>Brassiceae</taxon>
        <taxon>Brassica</taxon>
    </lineage>
</organism>